<dbReference type="PROSITE" id="PS50877">
    <property type="entry name" value="GOLOCO"/>
    <property type="match status" value="3"/>
</dbReference>
<feature type="compositionally biased region" description="Basic and acidic residues" evidence="1">
    <location>
        <begin position="124"/>
        <end position="143"/>
    </location>
</feature>
<feature type="region of interest" description="Disordered" evidence="1">
    <location>
        <begin position="279"/>
        <end position="312"/>
    </location>
</feature>
<dbReference type="GO" id="GO:0030695">
    <property type="term" value="F:GTPase regulator activity"/>
    <property type="evidence" value="ECO:0007669"/>
    <property type="project" value="InterPro"/>
</dbReference>
<dbReference type="PANTHER" id="PTHR47617">
    <property type="entry name" value="G-PROTEIN SIGNALING MODULATOR 3"/>
    <property type="match status" value="1"/>
</dbReference>
<feature type="compositionally biased region" description="Polar residues" evidence="1">
    <location>
        <begin position="160"/>
        <end position="172"/>
    </location>
</feature>
<organism evidence="2 3">
    <name type="scientific">Triplophysa tibetana</name>
    <dbReference type="NCBI Taxonomy" id="1572043"/>
    <lineage>
        <taxon>Eukaryota</taxon>
        <taxon>Metazoa</taxon>
        <taxon>Chordata</taxon>
        <taxon>Craniata</taxon>
        <taxon>Vertebrata</taxon>
        <taxon>Euteleostomi</taxon>
        <taxon>Actinopterygii</taxon>
        <taxon>Neopterygii</taxon>
        <taxon>Teleostei</taxon>
        <taxon>Ostariophysi</taxon>
        <taxon>Cypriniformes</taxon>
        <taxon>Nemacheilidae</taxon>
        <taxon>Triplophysa</taxon>
    </lineage>
</organism>
<evidence type="ECO:0000313" key="3">
    <source>
        <dbReference type="Proteomes" id="UP000324632"/>
    </source>
</evidence>
<evidence type="ECO:0000256" key="1">
    <source>
        <dbReference type="SAM" id="MobiDB-lite"/>
    </source>
</evidence>
<dbReference type="PANTHER" id="PTHR47617:SF1">
    <property type="entry name" value="G-PROTEIN-SIGNALING MODULATOR 3"/>
    <property type="match status" value="1"/>
</dbReference>
<dbReference type="InterPro" id="IPR042888">
    <property type="entry name" value="GPSM3"/>
</dbReference>
<dbReference type="InterPro" id="IPR003109">
    <property type="entry name" value="GoLoco_motif"/>
</dbReference>
<dbReference type="SMART" id="SM00390">
    <property type="entry name" value="GoLoco"/>
    <property type="match status" value="4"/>
</dbReference>
<dbReference type="OrthoDB" id="286233at2759"/>
<feature type="compositionally biased region" description="Basic and acidic residues" evidence="1">
    <location>
        <begin position="173"/>
        <end position="182"/>
    </location>
</feature>
<proteinExistence type="predicted"/>
<name>A0A5A9N141_9TELE</name>
<gene>
    <name evidence="2" type="ORF">E1301_Tti011248</name>
</gene>
<dbReference type="AlphaFoldDB" id="A0A5A9N141"/>
<protein>
    <submittedName>
        <fullName evidence="2">G-protein-signaling modulator 2</fullName>
    </submittedName>
</protein>
<sequence>MWASPDIPFRGPHLYSPRFEKPLVFSPWAMESSVEANVDCPEIKVESPEDKQLEPLLILEEGDEPADLINNGERARTVLRVKKSDEDENDDTIGEDHNIVKREKNDSEVTEAERNEEGDVNPEGQREGKVEGGENISKMDERLSGGTRETAVTPEKMPQDETQVPEETNTDMSTRDKPSAQVDVKLRPKDRLSPEVAKQTRISDSPDALCELLYALQEGRRFNDQRCSFRLEGRRRCYSEPSTPRHSQRVFFSSMTSLQKDEFFDLLATSQGRRLDDQRAELQDIPSVPLPPKPKPKERKSSWKVTEVSRPVPTQKQNEDLYNMIVVSQGQGRIEEQRCAAPGPMDDEDFFSLLLKVQGGRMDEQRTDLKPVQL</sequence>
<feature type="compositionally biased region" description="Basic and acidic residues" evidence="1">
    <location>
        <begin position="94"/>
        <end position="117"/>
    </location>
</feature>
<dbReference type="Gene3D" id="1.25.40.10">
    <property type="entry name" value="Tetratricopeptide repeat domain"/>
    <property type="match status" value="2"/>
</dbReference>
<comment type="caution">
    <text evidence="2">The sequence shown here is derived from an EMBL/GenBank/DDBJ whole genome shotgun (WGS) entry which is preliminary data.</text>
</comment>
<dbReference type="GO" id="GO:0050727">
    <property type="term" value="P:regulation of inflammatory response"/>
    <property type="evidence" value="ECO:0007669"/>
    <property type="project" value="InterPro"/>
</dbReference>
<dbReference type="EMBL" id="SOYY01000024">
    <property type="protein sequence ID" value="KAA0702666.1"/>
    <property type="molecule type" value="Genomic_DNA"/>
</dbReference>
<accession>A0A5A9N141</accession>
<dbReference type="InterPro" id="IPR011990">
    <property type="entry name" value="TPR-like_helical_dom_sf"/>
</dbReference>
<keyword evidence="3" id="KW-1185">Reference proteome</keyword>
<dbReference type="Pfam" id="PF02188">
    <property type="entry name" value="GoLoco"/>
    <property type="match status" value="2"/>
</dbReference>
<evidence type="ECO:0000313" key="2">
    <source>
        <dbReference type="EMBL" id="KAA0702666.1"/>
    </source>
</evidence>
<dbReference type="Proteomes" id="UP000324632">
    <property type="component" value="Chromosome 24"/>
</dbReference>
<feature type="region of interest" description="Disordered" evidence="1">
    <location>
        <begin position="80"/>
        <end position="182"/>
    </location>
</feature>
<reference evidence="2 3" key="1">
    <citation type="journal article" date="2019" name="Mol. Ecol. Resour.">
        <title>Chromosome-level genome assembly of Triplophysa tibetana, a fish adapted to the harsh high-altitude environment of the Tibetan Plateau.</title>
        <authorList>
            <person name="Yang X."/>
            <person name="Liu H."/>
            <person name="Ma Z."/>
            <person name="Zou Y."/>
            <person name="Zou M."/>
            <person name="Mao Y."/>
            <person name="Li X."/>
            <person name="Wang H."/>
            <person name="Chen T."/>
            <person name="Wang W."/>
            <person name="Yang R."/>
        </authorList>
    </citation>
    <scope>NUCLEOTIDE SEQUENCE [LARGE SCALE GENOMIC DNA]</scope>
    <source>
        <strain evidence="2">TTIB1903HZAU</strain>
        <tissue evidence="2">Muscle</tissue>
    </source>
</reference>